<keyword evidence="1 3" id="KW-0597">Phosphoprotein</keyword>
<dbReference type="InterPro" id="IPR039420">
    <property type="entry name" value="WalR-like"/>
</dbReference>
<dbReference type="PANTHER" id="PTHR43214:SF17">
    <property type="entry name" value="TRANSCRIPTIONAL REGULATORY PROTEIN RCSB"/>
    <property type="match status" value="1"/>
</dbReference>
<protein>
    <recommendedName>
        <fullName evidence="8">DNA-binding response regulator</fullName>
    </recommendedName>
</protein>
<dbReference type="Pfam" id="PF00196">
    <property type="entry name" value="GerE"/>
    <property type="match status" value="1"/>
</dbReference>
<dbReference type="PROSITE" id="PS50110">
    <property type="entry name" value="RESPONSE_REGULATORY"/>
    <property type="match status" value="1"/>
</dbReference>
<dbReference type="GO" id="GO:0000160">
    <property type="term" value="P:phosphorelay signal transduction system"/>
    <property type="evidence" value="ECO:0007669"/>
    <property type="project" value="InterPro"/>
</dbReference>
<keyword evidence="2" id="KW-0238">DNA-binding</keyword>
<dbReference type="InterPro" id="IPR036388">
    <property type="entry name" value="WH-like_DNA-bd_sf"/>
</dbReference>
<evidence type="ECO:0008006" key="8">
    <source>
        <dbReference type="Google" id="ProtNLM"/>
    </source>
</evidence>
<dbReference type="CDD" id="cd06170">
    <property type="entry name" value="LuxR_C_like"/>
    <property type="match status" value="1"/>
</dbReference>
<dbReference type="Proteomes" id="UP000194139">
    <property type="component" value="Chromosome"/>
</dbReference>
<dbReference type="SMART" id="SM00448">
    <property type="entry name" value="REC"/>
    <property type="match status" value="1"/>
</dbReference>
<accession>A0A1W6YX36</accession>
<dbReference type="SUPFAM" id="SSF52172">
    <property type="entry name" value="CheY-like"/>
    <property type="match status" value="1"/>
</dbReference>
<dbReference type="AlphaFoldDB" id="A0A1W6YX36"/>
<dbReference type="PANTHER" id="PTHR43214">
    <property type="entry name" value="TWO-COMPONENT RESPONSE REGULATOR"/>
    <property type="match status" value="1"/>
</dbReference>
<dbReference type="SMART" id="SM00421">
    <property type="entry name" value="HTH_LUXR"/>
    <property type="match status" value="1"/>
</dbReference>
<evidence type="ECO:0000256" key="1">
    <source>
        <dbReference type="ARBA" id="ARBA00022553"/>
    </source>
</evidence>
<evidence type="ECO:0000259" key="5">
    <source>
        <dbReference type="PROSITE" id="PS50110"/>
    </source>
</evidence>
<evidence type="ECO:0000259" key="4">
    <source>
        <dbReference type="PROSITE" id="PS50043"/>
    </source>
</evidence>
<feature type="domain" description="Response regulatory" evidence="5">
    <location>
        <begin position="9"/>
        <end position="128"/>
    </location>
</feature>
<feature type="modified residue" description="4-aspartylphosphate" evidence="3">
    <location>
        <position position="60"/>
    </location>
</feature>
<dbReference type="GO" id="GO:0003677">
    <property type="term" value="F:DNA binding"/>
    <property type="evidence" value="ECO:0007669"/>
    <property type="project" value="UniProtKB-KW"/>
</dbReference>
<dbReference type="InterPro" id="IPR001789">
    <property type="entry name" value="Sig_transdc_resp-reg_receiver"/>
</dbReference>
<reference evidence="6 7" key="1">
    <citation type="submission" date="2017-05" db="EMBL/GenBank/DDBJ databases">
        <title>Complete and WGS of Bordetella genogroups.</title>
        <authorList>
            <person name="Spilker T."/>
            <person name="LiPuma J."/>
        </authorList>
    </citation>
    <scope>NUCLEOTIDE SEQUENCE [LARGE SCALE GENOMIC DNA]</scope>
    <source>
        <strain evidence="6 7">AU17164</strain>
    </source>
</reference>
<evidence type="ECO:0000256" key="3">
    <source>
        <dbReference type="PROSITE-ProRule" id="PRU00169"/>
    </source>
</evidence>
<dbReference type="InterPro" id="IPR058245">
    <property type="entry name" value="NreC/VraR/RcsB-like_REC"/>
</dbReference>
<dbReference type="Pfam" id="PF00072">
    <property type="entry name" value="Response_reg"/>
    <property type="match status" value="1"/>
</dbReference>
<dbReference type="EMBL" id="CP021109">
    <property type="protein sequence ID" value="ARP85640.1"/>
    <property type="molecule type" value="Genomic_DNA"/>
</dbReference>
<dbReference type="Gene3D" id="3.40.50.2300">
    <property type="match status" value="1"/>
</dbReference>
<gene>
    <name evidence="6" type="ORF">CAL13_05025</name>
</gene>
<evidence type="ECO:0000256" key="2">
    <source>
        <dbReference type="ARBA" id="ARBA00023125"/>
    </source>
</evidence>
<dbReference type="InterPro" id="IPR011006">
    <property type="entry name" value="CheY-like_superfamily"/>
</dbReference>
<feature type="domain" description="HTH luxR-type" evidence="4">
    <location>
        <begin position="151"/>
        <end position="216"/>
    </location>
</feature>
<name>A0A1W6YX36_9BORD</name>
<dbReference type="InterPro" id="IPR000792">
    <property type="entry name" value="Tscrpt_reg_LuxR_C"/>
</dbReference>
<proteinExistence type="predicted"/>
<dbReference type="PRINTS" id="PR00038">
    <property type="entry name" value="HTHLUXR"/>
</dbReference>
<dbReference type="PROSITE" id="PS50043">
    <property type="entry name" value="HTH_LUXR_2"/>
    <property type="match status" value="1"/>
</dbReference>
<dbReference type="SUPFAM" id="SSF46894">
    <property type="entry name" value="C-terminal effector domain of the bipartite response regulators"/>
    <property type="match status" value="1"/>
</dbReference>
<sequence>MGLGRSVIRVILADDHPIVLLGVKNALEAVGGISIVGTATSPQSLLACLSACDCDVLVTDFSMPSERSPDGIAMLLDIQRKHPGLRIVVLTKISTPALLTPILDAGALALVDKGATTAEIATAVQRAAHGMTYISRNIEHTLGALGVAPSKVAQRVPLSPREIEVVRLFAQGYSNNQIAEILHLSPKTTSRQKKDAMRKLGAVHDADLYSCARDLGLI</sequence>
<evidence type="ECO:0000313" key="7">
    <source>
        <dbReference type="Proteomes" id="UP000194139"/>
    </source>
</evidence>
<evidence type="ECO:0000313" key="6">
    <source>
        <dbReference type="EMBL" id="ARP85640.1"/>
    </source>
</evidence>
<dbReference type="CDD" id="cd17535">
    <property type="entry name" value="REC_NarL-like"/>
    <property type="match status" value="1"/>
</dbReference>
<dbReference type="InterPro" id="IPR016032">
    <property type="entry name" value="Sig_transdc_resp-reg_C-effctor"/>
</dbReference>
<dbReference type="GO" id="GO:0006355">
    <property type="term" value="P:regulation of DNA-templated transcription"/>
    <property type="evidence" value="ECO:0007669"/>
    <property type="project" value="InterPro"/>
</dbReference>
<keyword evidence="7" id="KW-1185">Reference proteome</keyword>
<dbReference type="Gene3D" id="1.10.10.10">
    <property type="entry name" value="Winged helix-like DNA-binding domain superfamily/Winged helix DNA-binding domain"/>
    <property type="match status" value="1"/>
</dbReference>
<organism evidence="6 7">
    <name type="scientific">Bordetella genomosp. 9</name>
    <dbReference type="NCBI Taxonomy" id="1416803"/>
    <lineage>
        <taxon>Bacteria</taxon>
        <taxon>Pseudomonadati</taxon>
        <taxon>Pseudomonadota</taxon>
        <taxon>Betaproteobacteria</taxon>
        <taxon>Burkholderiales</taxon>
        <taxon>Alcaligenaceae</taxon>
        <taxon>Bordetella</taxon>
    </lineage>
</organism>